<dbReference type="CDD" id="cd00201">
    <property type="entry name" value="WW"/>
    <property type="match status" value="1"/>
</dbReference>
<evidence type="ECO:0000313" key="5">
    <source>
        <dbReference type="Proteomes" id="UP000009168"/>
    </source>
</evidence>
<feature type="compositionally biased region" description="Basic and acidic residues" evidence="2">
    <location>
        <begin position="155"/>
        <end position="169"/>
    </location>
</feature>
<feature type="compositionally biased region" description="Polar residues" evidence="2">
    <location>
        <begin position="170"/>
        <end position="186"/>
    </location>
</feature>
<evidence type="ECO:0000259" key="3">
    <source>
        <dbReference type="PROSITE" id="PS50020"/>
    </source>
</evidence>
<evidence type="ECO:0000256" key="1">
    <source>
        <dbReference type="SAM" id="Coils"/>
    </source>
</evidence>
<reference evidence="5" key="1">
    <citation type="journal article" date="2006" name="PLoS Biol.">
        <title>Macronuclear genome sequence of the ciliate Tetrahymena thermophila, a model eukaryote.</title>
        <authorList>
            <person name="Eisen J.A."/>
            <person name="Coyne R.S."/>
            <person name="Wu M."/>
            <person name="Wu D."/>
            <person name="Thiagarajan M."/>
            <person name="Wortman J.R."/>
            <person name="Badger J.H."/>
            <person name="Ren Q."/>
            <person name="Amedeo P."/>
            <person name="Jones K.M."/>
            <person name="Tallon L.J."/>
            <person name="Delcher A.L."/>
            <person name="Salzberg S.L."/>
            <person name="Silva J.C."/>
            <person name="Haas B.J."/>
            <person name="Majoros W.H."/>
            <person name="Farzad M."/>
            <person name="Carlton J.M."/>
            <person name="Smith R.K. Jr."/>
            <person name="Garg J."/>
            <person name="Pearlman R.E."/>
            <person name="Karrer K.M."/>
            <person name="Sun L."/>
            <person name="Manning G."/>
            <person name="Elde N.C."/>
            <person name="Turkewitz A.P."/>
            <person name="Asai D.J."/>
            <person name="Wilkes D.E."/>
            <person name="Wang Y."/>
            <person name="Cai H."/>
            <person name="Collins K."/>
            <person name="Stewart B.A."/>
            <person name="Lee S.R."/>
            <person name="Wilamowska K."/>
            <person name="Weinberg Z."/>
            <person name="Ruzzo W.L."/>
            <person name="Wloga D."/>
            <person name="Gaertig J."/>
            <person name="Frankel J."/>
            <person name="Tsao C.-C."/>
            <person name="Gorovsky M.A."/>
            <person name="Keeling P.J."/>
            <person name="Waller R.F."/>
            <person name="Patron N.J."/>
            <person name="Cherry J.M."/>
            <person name="Stover N.A."/>
            <person name="Krieger C.J."/>
            <person name="del Toro C."/>
            <person name="Ryder H.F."/>
            <person name="Williamson S.C."/>
            <person name="Barbeau R.A."/>
            <person name="Hamilton E.P."/>
            <person name="Orias E."/>
        </authorList>
    </citation>
    <scope>NUCLEOTIDE SEQUENCE [LARGE SCALE GENOMIC DNA]</scope>
    <source>
        <strain evidence="5">SB210</strain>
    </source>
</reference>
<dbReference type="PANTHER" id="PTHR21715:SF0">
    <property type="entry name" value="RH04127P"/>
    <property type="match status" value="1"/>
</dbReference>
<feature type="coiled-coil region" evidence="1">
    <location>
        <begin position="373"/>
        <end position="461"/>
    </location>
</feature>
<dbReference type="KEGG" id="tet:TTHERM_00475050"/>
<gene>
    <name evidence="4" type="ORF">TTHERM_00475050</name>
</gene>
<organism evidence="4 5">
    <name type="scientific">Tetrahymena thermophila (strain SB210)</name>
    <dbReference type="NCBI Taxonomy" id="312017"/>
    <lineage>
        <taxon>Eukaryota</taxon>
        <taxon>Sar</taxon>
        <taxon>Alveolata</taxon>
        <taxon>Ciliophora</taxon>
        <taxon>Intramacronucleata</taxon>
        <taxon>Oligohymenophorea</taxon>
        <taxon>Hymenostomatida</taxon>
        <taxon>Tetrahymenina</taxon>
        <taxon>Tetrahymenidae</taxon>
        <taxon>Tetrahymena</taxon>
    </lineage>
</organism>
<keyword evidence="5" id="KW-1185">Reference proteome</keyword>
<name>I7LX45_TETTS</name>
<dbReference type="InterPro" id="IPR036020">
    <property type="entry name" value="WW_dom_sf"/>
</dbReference>
<dbReference type="SUPFAM" id="SSF51045">
    <property type="entry name" value="WW domain"/>
    <property type="match status" value="1"/>
</dbReference>
<dbReference type="PROSITE" id="PS50020">
    <property type="entry name" value="WW_DOMAIN_2"/>
    <property type="match status" value="1"/>
</dbReference>
<dbReference type="InParanoid" id="I7LX45"/>
<evidence type="ECO:0000313" key="4">
    <source>
        <dbReference type="EMBL" id="EAS03742.2"/>
    </source>
</evidence>
<evidence type="ECO:0000256" key="2">
    <source>
        <dbReference type="SAM" id="MobiDB-lite"/>
    </source>
</evidence>
<dbReference type="PANTHER" id="PTHR21715">
    <property type="entry name" value="RH04127P"/>
    <property type="match status" value="1"/>
</dbReference>
<feature type="region of interest" description="Disordered" evidence="2">
    <location>
        <begin position="139"/>
        <end position="186"/>
    </location>
</feature>
<dbReference type="SMART" id="SM00456">
    <property type="entry name" value="WW"/>
    <property type="match status" value="1"/>
</dbReference>
<dbReference type="InterPro" id="IPR053233">
    <property type="entry name" value="ABRA-related"/>
</dbReference>
<feature type="domain" description="WW" evidence="3">
    <location>
        <begin position="56"/>
        <end position="89"/>
    </location>
</feature>
<keyword evidence="1" id="KW-0175">Coiled coil</keyword>
<feature type="compositionally biased region" description="Polar residues" evidence="2">
    <location>
        <begin position="145"/>
        <end position="154"/>
    </location>
</feature>
<dbReference type="GeneID" id="7829501"/>
<dbReference type="PROSITE" id="PS01159">
    <property type="entry name" value="WW_DOMAIN_1"/>
    <property type="match status" value="1"/>
</dbReference>
<feature type="coiled-coil region" evidence="1">
    <location>
        <begin position="552"/>
        <end position="732"/>
    </location>
</feature>
<feature type="coiled-coil region" evidence="1">
    <location>
        <begin position="890"/>
        <end position="924"/>
    </location>
</feature>
<dbReference type="InterPro" id="IPR001202">
    <property type="entry name" value="WW_dom"/>
</dbReference>
<proteinExistence type="predicted"/>
<dbReference type="STRING" id="312017.I7LX45"/>
<sequence length="955" mass="115272">MNQIQSENKYESIVLEEEIENYEPTEEEIFEYASYLGMDLENEKELLWIARNGLKAPLPQGWKPCQTQDEEIYYFNFDTGESRWDHPCDEQFRKLYLEEKNKLYQKRAQTTFQLKDIAAEPITEDDFEDELETCERKKDYRKSSRGINGTQRSSNEGEKVNKEQMKKQNEQGQNNSQLIDNKSQKENNLNSRNEQFFQSDKKNQKNQNNILNESKLHLTKSPANLTSSLYASTIEDPSQIFSNNQSIKQKINNQNGQKYFNSVKKQLEDVNESKSILFQNQDLAQEDSYIQQKQLQIDQENKLKINEIQQQLENDFAQFQKDLERNFESQKQEIIKVYSDRIADNKIKQDYQKQTQKNKIIQELEQFKHTEILNQQQQLQNNLLHVRKNYEENTKIFEEEIEQLCVSKLEQLESEIKDLKQIKEDQEKGIQNIEKDHQEILKQLSEDFEKQKIEVNQKVEDQIKKAIEKEQKNFEKDLESFQLIWEQQFQIQEMSPIEEEAYRQTTKIEFEKKYKEFQIDLLREQENKRHLVFDRIRKEEIINFEKNKMKKKNEYEIILEEKRLEIQKLLASQENLFEKEVRQLENKQKEKFEEFSNVQVKQLENQILNLEQQKQQLIEQIQKEEPVLTDIQNLDIQLHQIINSFQNSIDELNDRKNKLQEEIIKQNKTFEDIQKQKQEQESVLNEINLQILNQENINQQLAFQMNLQQKNLEDEKKAEVKLRQTLEQFRSNNYFSQQNNLNLFADEQNSFGYKIDESSIINNEDLQNNTEIDRLQKEVEQLKSLIQKEDNPYRSDQNYYSNKENNAIDNISNQQEAIRKRMEKRNYHQIENQNINYANQYKTIQNDKEYYELIQKRDQLLRDRKQFLFMQQQNLNSGQIQNDPLTKNILNMMDQKIQKINLKIKQYEQELKYNQRNIQKIKGTQYSSKKNYHKLSNQEDLEEQQINMEGFSRIM</sequence>
<dbReference type="EMBL" id="GG662472">
    <property type="protein sequence ID" value="EAS03742.2"/>
    <property type="molecule type" value="Genomic_DNA"/>
</dbReference>
<dbReference type="eggNOG" id="ENOG502QR4A">
    <property type="taxonomic scope" value="Eukaryota"/>
</dbReference>
<dbReference type="Proteomes" id="UP000009168">
    <property type="component" value="Unassembled WGS sequence"/>
</dbReference>
<accession>I7LX45</accession>
<dbReference type="AlphaFoldDB" id="I7LX45"/>
<dbReference type="SMR" id="I7LX45"/>
<dbReference type="OrthoDB" id="6344460at2759"/>
<dbReference type="Gene3D" id="3.30.1470.10">
    <property type="entry name" value="Photosystem I PsaD, reaction center subunit II"/>
    <property type="match status" value="1"/>
</dbReference>
<dbReference type="RefSeq" id="XP_001023987.2">
    <property type="nucleotide sequence ID" value="XM_001023987.2"/>
</dbReference>
<protein>
    <submittedName>
        <fullName evidence="4">WW domain protein</fullName>
    </submittedName>
</protein>
<dbReference type="Pfam" id="PF00397">
    <property type="entry name" value="WW"/>
    <property type="match status" value="1"/>
</dbReference>